<evidence type="ECO:0000256" key="1">
    <source>
        <dbReference type="SAM" id="SignalP"/>
    </source>
</evidence>
<dbReference type="InterPro" id="IPR025665">
    <property type="entry name" value="Beta-barrel_OMP_2"/>
</dbReference>
<feature type="chain" id="PRO_5040809144" evidence="1">
    <location>
        <begin position="20"/>
        <end position="221"/>
    </location>
</feature>
<protein>
    <submittedName>
        <fullName evidence="3">PorT family protein</fullName>
    </submittedName>
</protein>
<evidence type="ECO:0000313" key="4">
    <source>
        <dbReference type="Proteomes" id="UP001155483"/>
    </source>
</evidence>
<dbReference type="EMBL" id="JAOTIF010000022">
    <property type="protein sequence ID" value="MCU7551621.1"/>
    <property type="molecule type" value="Genomic_DNA"/>
</dbReference>
<dbReference type="AlphaFoldDB" id="A0A9X2XY85"/>
<sequence>MKKQILLFASIVASTFAMAQTKASFGLRAGVTSSTMKGDAMSSLNSLLDYTNGKVATKPRTAFFGGAYANIPVGGVFSVEPGVYYAEKGYELGGELNLKNMEFLGVNAKAQLQSHYIDMPLLLKANVGGLEVFAGPQVSYLAKADLRTTAGVLGFNVLNKTIDATDQLNRWDAGITGGLGYQFANGVNIRASYDHGLSKADANKNFDSYNRSFKVGLGFSF</sequence>
<organism evidence="3 4">
    <name type="scientific">Paraflavisolibacter caeni</name>
    <dbReference type="NCBI Taxonomy" id="2982496"/>
    <lineage>
        <taxon>Bacteria</taxon>
        <taxon>Pseudomonadati</taxon>
        <taxon>Bacteroidota</taxon>
        <taxon>Chitinophagia</taxon>
        <taxon>Chitinophagales</taxon>
        <taxon>Chitinophagaceae</taxon>
        <taxon>Paraflavisolibacter</taxon>
    </lineage>
</organism>
<reference evidence="3" key="2">
    <citation type="submission" date="2023-04" db="EMBL/GenBank/DDBJ databases">
        <title>Paracnuella aquatica gen. nov., sp. nov., a member of the family Chitinophagaceae isolated from a hot spring.</title>
        <authorList>
            <person name="Wang C."/>
        </authorList>
    </citation>
    <scope>NUCLEOTIDE SEQUENCE</scope>
    <source>
        <strain evidence="3">LB-8</strain>
    </source>
</reference>
<evidence type="ECO:0000313" key="3">
    <source>
        <dbReference type="EMBL" id="MCU7551621.1"/>
    </source>
</evidence>
<dbReference type="RefSeq" id="WP_279299059.1">
    <property type="nucleotide sequence ID" value="NZ_JAOTIF010000022.1"/>
</dbReference>
<dbReference type="Proteomes" id="UP001155483">
    <property type="component" value="Unassembled WGS sequence"/>
</dbReference>
<feature type="domain" description="Outer membrane protein beta-barrel" evidence="2">
    <location>
        <begin position="19"/>
        <end position="199"/>
    </location>
</feature>
<gene>
    <name evidence="3" type="ORF">OCK74_21050</name>
</gene>
<evidence type="ECO:0000259" key="2">
    <source>
        <dbReference type="Pfam" id="PF13568"/>
    </source>
</evidence>
<feature type="signal peptide" evidence="1">
    <location>
        <begin position="1"/>
        <end position="19"/>
    </location>
</feature>
<keyword evidence="1" id="KW-0732">Signal</keyword>
<reference evidence="3" key="1">
    <citation type="submission" date="2022-09" db="EMBL/GenBank/DDBJ databases">
        <authorList>
            <person name="Yuan C."/>
            <person name="Ke Z."/>
        </authorList>
    </citation>
    <scope>NUCLEOTIDE SEQUENCE</scope>
    <source>
        <strain evidence="3">LB-8</strain>
    </source>
</reference>
<accession>A0A9X2XY85</accession>
<comment type="caution">
    <text evidence="3">The sequence shown here is derived from an EMBL/GenBank/DDBJ whole genome shotgun (WGS) entry which is preliminary data.</text>
</comment>
<name>A0A9X2XY85_9BACT</name>
<keyword evidence="4" id="KW-1185">Reference proteome</keyword>
<dbReference type="Pfam" id="PF13568">
    <property type="entry name" value="OMP_b-brl_2"/>
    <property type="match status" value="1"/>
</dbReference>
<proteinExistence type="predicted"/>